<dbReference type="Pfam" id="PF05794">
    <property type="entry name" value="Tcp11"/>
    <property type="match status" value="1"/>
</dbReference>
<dbReference type="AlphaFoldDB" id="A0A178ZAK3"/>
<keyword evidence="4" id="KW-1185">Reference proteome</keyword>
<protein>
    <submittedName>
        <fullName evidence="3">Uncharacterized protein</fullName>
    </submittedName>
</protein>
<feature type="compositionally biased region" description="Low complexity" evidence="2">
    <location>
        <begin position="47"/>
        <end position="61"/>
    </location>
</feature>
<dbReference type="InterPro" id="IPR008862">
    <property type="entry name" value="Tcp11"/>
</dbReference>
<gene>
    <name evidence="3" type="ORF">AYL99_08920</name>
</gene>
<evidence type="ECO:0000313" key="4">
    <source>
        <dbReference type="Proteomes" id="UP000078343"/>
    </source>
</evidence>
<evidence type="ECO:0000256" key="1">
    <source>
        <dbReference type="ARBA" id="ARBA00010954"/>
    </source>
</evidence>
<feature type="compositionally biased region" description="Low complexity" evidence="2">
    <location>
        <begin position="673"/>
        <end position="683"/>
    </location>
</feature>
<comment type="similarity">
    <text evidence="1">Belongs to the TCP11 family.</text>
</comment>
<dbReference type="OrthoDB" id="276323at2759"/>
<feature type="compositionally biased region" description="Basic and acidic residues" evidence="2">
    <location>
        <begin position="74"/>
        <end position="87"/>
    </location>
</feature>
<evidence type="ECO:0000256" key="2">
    <source>
        <dbReference type="SAM" id="MobiDB-lite"/>
    </source>
</evidence>
<dbReference type="GO" id="GO:0010737">
    <property type="term" value="P:protein kinase A signaling"/>
    <property type="evidence" value="ECO:0007669"/>
    <property type="project" value="TreeGrafter"/>
</dbReference>
<dbReference type="EMBL" id="LVYI01000008">
    <property type="protein sequence ID" value="OAP56808.1"/>
    <property type="molecule type" value="Genomic_DNA"/>
</dbReference>
<accession>A0A178ZAK3</accession>
<feature type="compositionally biased region" description="Acidic residues" evidence="2">
    <location>
        <begin position="1"/>
        <end position="12"/>
    </location>
</feature>
<feature type="compositionally biased region" description="Basic and acidic residues" evidence="2">
    <location>
        <begin position="18"/>
        <end position="32"/>
    </location>
</feature>
<reference evidence="3 4" key="1">
    <citation type="submission" date="2016-04" db="EMBL/GenBank/DDBJ databases">
        <title>Draft genome of Fonsecaea erecta CBS 125763.</title>
        <authorList>
            <person name="Weiss V.A."/>
            <person name="Vicente V.A."/>
            <person name="Raittz R.T."/>
            <person name="Moreno L.F."/>
            <person name="De Souza E.M."/>
            <person name="Pedrosa F.O."/>
            <person name="Steffens M.B."/>
            <person name="Faoro H."/>
            <person name="Tadra-Sfeir M.Z."/>
            <person name="Najafzadeh M.J."/>
            <person name="Felipe M.S."/>
            <person name="Teixeira M."/>
            <person name="Sun J."/>
            <person name="Xi L."/>
            <person name="Gomes R."/>
            <person name="De Azevedo C.M."/>
            <person name="Salgado C.G."/>
            <person name="Da Silva M.B."/>
            <person name="Nascimento M.F."/>
            <person name="Queiroz-Telles F."/>
            <person name="Attili D.S."/>
            <person name="Gorbushina A."/>
        </authorList>
    </citation>
    <scope>NUCLEOTIDE SEQUENCE [LARGE SCALE GENOMIC DNA]</scope>
    <source>
        <strain evidence="3 4">CBS 125763</strain>
    </source>
</reference>
<dbReference type="GeneID" id="30013088"/>
<dbReference type="PANTHER" id="PTHR12832:SF11">
    <property type="entry name" value="LD23868P"/>
    <property type="match status" value="1"/>
</dbReference>
<proteinExistence type="inferred from homology"/>
<dbReference type="RefSeq" id="XP_018690175.1">
    <property type="nucleotide sequence ID" value="XM_018840428.1"/>
</dbReference>
<feature type="region of interest" description="Disordered" evidence="2">
    <location>
        <begin position="649"/>
        <end position="707"/>
    </location>
</feature>
<comment type="caution">
    <text evidence="3">The sequence shown here is derived from an EMBL/GenBank/DDBJ whole genome shotgun (WGS) entry which is preliminary data.</text>
</comment>
<organism evidence="3 4">
    <name type="scientific">Fonsecaea erecta</name>
    <dbReference type="NCBI Taxonomy" id="1367422"/>
    <lineage>
        <taxon>Eukaryota</taxon>
        <taxon>Fungi</taxon>
        <taxon>Dikarya</taxon>
        <taxon>Ascomycota</taxon>
        <taxon>Pezizomycotina</taxon>
        <taxon>Eurotiomycetes</taxon>
        <taxon>Chaetothyriomycetidae</taxon>
        <taxon>Chaetothyriales</taxon>
        <taxon>Herpotrichiellaceae</taxon>
        <taxon>Fonsecaea</taxon>
    </lineage>
</organism>
<feature type="compositionally biased region" description="Polar residues" evidence="2">
    <location>
        <begin position="103"/>
        <end position="115"/>
    </location>
</feature>
<feature type="region of interest" description="Disordered" evidence="2">
    <location>
        <begin position="1"/>
        <end position="117"/>
    </location>
</feature>
<sequence length="707" mass="80506">MKKDPEECDEDGVGNKMAGDKQDARGASERVRNIQKYQAATAKDDVAAPSSLSSTPSSAEPKMPGRAECGSPKWDIKTEERHDEPRSTDSSLDEPSETRTEASQETEPLSCQELRSSPCEHSCFGDHDAEDSIAIPPCISEAEVDALVGASPHPPVTKETLEELELVYIQSNINLRIDINFDHDLHFTPISGEKGELKKKHARRYWDGLEAELKIVYQHEPLGSCTECDWKRSSSSGKPVLFKRRLPLLFRKLKELLVILIPDRDQYQISQYLDVPLLLQEVSHGLLDIVRLAQWLDGLLTSHCAPMRDVYAHEMAEQIGQGAETGDLHALVIGIEKLFQFLEAMKLDVANHQIRSFRYLLIDDTVTFQQDYFKSRIRQGELQTEESRAWYCDALEKHRQCQLDSKKASIPPTAALVHGILELCLCHDLELPATLAYDHKRLKEIRMDFQDTIHLDICLSVFDQVLRELLGHHPTSTWQGVMEVRVSEMHMLLRNRIMDLTDGDLEGTPMQEIWMRHASAVALELARAAILMWPGSTFAIPDAMVIKTTARLVAQFEAEHRNQHHARAVLRVLEGSTNDQMSKFQNMTILAISQAQKQWQQDRASRQQWRSLPEIEDIARRVAHIATVHWRVWADLVYLESSDGHGDFVKENDSVSEQGDQDIITGSPMAHVQQQQQQQQQQHCFEEEEEEEQEGEEEEEDTPFHST</sequence>
<dbReference type="PANTHER" id="PTHR12832">
    <property type="entry name" value="TESTIS-SPECIFIC PROTEIN PBS13 T-COMPLEX 11"/>
    <property type="match status" value="1"/>
</dbReference>
<name>A0A178ZAK3_9EURO</name>
<evidence type="ECO:0000313" key="3">
    <source>
        <dbReference type="EMBL" id="OAP56808.1"/>
    </source>
</evidence>
<feature type="compositionally biased region" description="Acidic residues" evidence="2">
    <location>
        <begin position="686"/>
        <end position="701"/>
    </location>
</feature>
<dbReference type="Proteomes" id="UP000078343">
    <property type="component" value="Unassembled WGS sequence"/>
</dbReference>